<evidence type="ECO:0000313" key="3">
    <source>
        <dbReference type="Proteomes" id="UP000784128"/>
    </source>
</evidence>
<organism evidence="2 3">
    <name type="scientific">Pelotalea chapellei</name>
    <dbReference type="NCBI Taxonomy" id="44671"/>
    <lineage>
        <taxon>Bacteria</taxon>
        <taxon>Pseudomonadati</taxon>
        <taxon>Thermodesulfobacteriota</taxon>
        <taxon>Desulfuromonadia</taxon>
        <taxon>Geobacterales</taxon>
        <taxon>Geobacteraceae</taxon>
        <taxon>Pelotalea</taxon>
    </lineage>
</organism>
<dbReference type="EMBL" id="JAHDYS010000009">
    <property type="protein sequence ID" value="MBT1072229.1"/>
    <property type="molecule type" value="Genomic_DNA"/>
</dbReference>
<proteinExistence type="predicted"/>
<sequence>MKRITRHLLSSVLAIAMPVAALADTSVESTTIVRYFQDDRAGFSTKDMAPITQFLGADFDKLGDGNLSLHLYGWGRMDLGDKSFNNDRADGSLTYGFLKYRFNHANAQIRAGRLFVTEGIVNEQIDGVSARTELPMGFGISAFGGATVHTADISGENTDGKGDGIYGGRLNYRYGGKLELGVSGLYETKAPSFSQVKNRSMVNNGKFGDHKLIGGDIWLAPHSMVEFMGRTSYNTETDAVAEHSYQLNLKPVKDLVLTGEFNEYRDRSYFYSSPVFSSMYSALRDRSRVIGAIASYGLNSQTELSADYRHYTREIGNADRMGAELSYRFKGNDIRTGAGYHYLRAGSGFAAIPSSTTSASFHELRGYIMRDAKKYFASADAIAYVFEKEIAGKKSAWEVITSVGYRFTPAIALSGDISYGQSPEYNDDLKGLLRLTYNMSYSSKGGAK</sequence>
<evidence type="ECO:0008006" key="4">
    <source>
        <dbReference type="Google" id="ProtNLM"/>
    </source>
</evidence>
<accession>A0ABS5U9A7</accession>
<dbReference type="RefSeq" id="WP_214298928.1">
    <property type="nucleotide sequence ID" value="NZ_JAHDYS010000009.1"/>
</dbReference>
<feature type="signal peptide" evidence="1">
    <location>
        <begin position="1"/>
        <end position="23"/>
    </location>
</feature>
<feature type="chain" id="PRO_5046115612" description="Outer membrane OprD family porin" evidence="1">
    <location>
        <begin position="24"/>
        <end position="448"/>
    </location>
</feature>
<keyword evidence="3" id="KW-1185">Reference proteome</keyword>
<evidence type="ECO:0000313" key="2">
    <source>
        <dbReference type="EMBL" id="MBT1072229.1"/>
    </source>
</evidence>
<reference evidence="2 3" key="1">
    <citation type="submission" date="2021-05" db="EMBL/GenBank/DDBJ databases">
        <title>The draft genome of Geobacter chapellei DSM 13688.</title>
        <authorList>
            <person name="Xu Z."/>
            <person name="Masuda Y."/>
            <person name="Itoh H."/>
            <person name="Senoo K."/>
        </authorList>
    </citation>
    <scope>NUCLEOTIDE SEQUENCE [LARGE SCALE GENOMIC DNA]</scope>
    <source>
        <strain evidence="2 3">DSM 13688</strain>
    </source>
</reference>
<comment type="caution">
    <text evidence="2">The sequence shown here is derived from an EMBL/GenBank/DDBJ whole genome shotgun (WGS) entry which is preliminary data.</text>
</comment>
<protein>
    <recommendedName>
        <fullName evidence="4">Outer membrane OprD family porin</fullName>
    </recommendedName>
</protein>
<name>A0ABS5U9A7_9BACT</name>
<keyword evidence="1" id="KW-0732">Signal</keyword>
<gene>
    <name evidence="2" type="ORF">KJB30_10565</name>
</gene>
<dbReference type="Proteomes" id="UP000784128">
    <property type="component" value="Unassembled WGS sequence"/>
</dbReference>
<evidence type="ECO:0000256" key="1">
    <source>
        <dbReference type="SAM" id="SignalP"/>
    </source>
</evidence>